<reference evidence="20" key="1">
    <citation type="journal article" date="2013" name="Genome Announc.">
        <title>Genome sequence of the food spoilage yeast Zygosaccharomyces bailii CLIB 213(T).</title>
        <authorList>
            <person name="Galeote V."/>
            <person name="Bigey F."/>
            <person name="Devillers H."/>
            <person name="Neuveglise C."/>
            <person name="Dequin S."/>
        </authorList>
    </citation>
    <scope>NUCLEOTIDE SEQUENCE [LARGE SCALE GENOMIC DNA]</scope>
    <source>
        <strain evidence="20">CLIB 213 / ATCC 58445 / CBS 680 / CCRC 21525 / NBRC 1098 / NCYC 1416 / NRRL Y-2227</strain>
    </source>
</reference>
<comment type="similarity">
    <text evidence="3 17">Belongs to the RNase T2 family.</text>
</comment>
<evidence type="ECO:0000259" key="18">
    <source>
        <dbReference type="Pfam" id="PF25488"/>
    </source>
</evidence>
<dbReference type="Proteomes" id="UP000019375">
    <property type="component" value="Unassembled WGS sequence"/>
</dbReference>
<dbReference type="Gene3D" id="3.90.730.10">
    <property type="entry name" value="Ribonuclease T2-like"/>
    <property type="match status" value="1"/>
</dbReference>
<evidence type="ECO:0000256" key="10">
    <source>
        <dbReference type="ARBA" id="ARBA00022801"/>
    </source>
</evidence>
<dbReference type="OrthoDB" id="435754at2759"/>
<evidence type="ECO:0000256" key="7">
    <source>
        <dbReference type="ARBA" id="ARBA00022722"/>
    </source>
</evidence>
<dbReference type="PANTHER" id="PTHR11240:SF22">
    <property type="entry name" value="RIBONUCLEASE T2"/>
    <property type="match status" value="1"/>
</dbReference>
<evidence type="ECO:0000256" key="3">
    <source>
        <dbReference type="ARBA" id="ARBA00007469"/>
    </source>
</evidence>
<keyword evidence="5" id="KW-0963">Cytoplasm</keyword>
<dbReference type="InterPro" id="IPR036430">
    <property type="entry name" value="RNase_T2-like_sf"/>
</dbReference>
<dbReference type="GO" id="GO:0003723">
    <property type="term" value="F:RNA binding"/>
    <property type="evidence" value="ECO:0007669"/>
    <property type="project" value="InterPro"/>
</dbReference>
<dbReference type="InterPro" id="IPR057328">
    <property type="entry name" value="RNaseT2L_C"/>
</dbReference>
<evidence type="ECO:0000256" key="6">
    <source>
        <dbReference type="ARBA" id="ARBA00022554"/>
    </source>
</evidence>
<evidence type="ECO:0000256" key="5">
    <source>
        <dbReference type="ARBA" id="ARBA00022490"/>
    </source>
</evidence>
<dbReference type="GO" id="GO:0006401">
    <property type="term" value="P:RNA catabolic process"/>
    <property type="evidence" value="ECO:0007669"/>
    <property type="project" value="TreeGrafter"/>
</dbReference>
<dbReference type="SUPFAM" id="SSF55895">
    <property type="entry name" value="Ribonuclease Rh-like"/>
    <property type="match status" value="1"/>
</dbReference>
<keyword evidence="9" id="KW-0255">Endonuclease</keyword>
<dbReference type="PANTHER" id="PTHR11240">
    <property type="entry name" value="RIBONUCLEASE T2"/>
    <property type="match status" value="1"/>
</dbReference>
<dbReference type="Pfam" id="PF00445">
    <property type="entry name" value="Ribonuclease_T2"/>
    <property type="match status" value="1"/>
</dbReference>
<evidence type="ECO:0000256" key="2">
    <source>
        <dbReference type="ARBA" id="ARBA00004496"/>
    </source>
</evidence>
<evidence type="ECO:0000256" key="16">
    <source>
        <dbReference type="PIRSR" id="PIRSR633697-1"/>
    </source>
</evidence>
<evidence type="ECO:0000256" key="15">
    <source>
        <dbReference type="ARBA" id="ARBA00071169"/>
    </source>
</evidence>
<evidence type="ECO:0000256" key="11">
    <source>
        <dbReference type="ARBA" id="ARBA00023157"/>
    </source>
</evidence>
<dbReference type="FunFam" id="3.90.730.10:FF:000004">
    <property type="entry name" value="Ribonuclease T2-like"/>
    <property type="match status" value="1"/>
</dbReference>
<sequence length="427" mass="48372">MHLQDLWSIFHPAAELFGNLRDDPPYAPHCPINLPLSCQNHSTIPDSCCFEHPGGIFLQTQFWDYDPSAPDLNRDQLERELGPLDSFTIHGLWPDNCAGGYEQFCDPSSTIRDVSTLLKSEQFNSDEHGLEYSGEELLEILSRYWKGIRGNDEPLWIHEFNKHGTCIKTIKPNCYSRWEDSNTEVKTIDFHKQAVYDYFRVAYNLYKKLNTSEILAAKGIVPSTKKVYTRQEIEKALNEGFHGLQVHLVCDRNQAINEVWYYHVLKGSLLGQQFVPIPAVGARHSNCPETGVKFLPKGYHVPSRRPLLTGFVKLSGQSGFLVKNGHWMTKGTPATFSLLDNPFGDYYLRSRNGLCGFNNDGALQCNRGSQGAAQFGYDEASGGYLTYAGSPQWNADSRPQGMRQAPIYHGDSGAIVFKLKFEKRRQY</sequence>
<evidence type="ECO:0000256" key="1">
    <source>
        <dbReference type="ARBA" id="ARBA00004410"/>
    </source>
</evidence>
<protein>
    <recommendedName>
        <fullName evidence="15">Ribonuclease T2-like</fullName>
        <ecNumber evidence="4">4.6.1.19</ecNumber>
    </recommendedName>
</protein>
<feature type="active site" evidence="16">
    <location>
        <position position="90"/>
    </location>
</feature>
<keyword evidence="13" id="KW-0456">Lyase</keyword>
<dbReference type="PROSITE" id="PS00530">
    <property type="entry name" value="RNASE_T2_1"/>
    <property type="match status" value="1"/>
</dbReference>
<dbReference type="GO" id="GO:0005576">
    <property type="term" value="C:extracellular region"/>
    <property type="evidence" value="ECO:0007669"/>
    <property type="project" value="TreeGrafter"/>
</dbReference>
<comment type="function">
    <text evidence="14">Rnase which modulates cell survival under stress conditions. Released from the vacuole to the cytoplasm during stress to promote tRNA and rRNA cleavage and to activate separately a downstream pathway that promotes cell death. Involved in cell size, vacuolar morphology and growth at high temperatures and high salt concentration.</text>
</comment>
<dbReference type="InterPro" id="IPR033697">
    <property type="entry name" value="Ribonuclease_T2_eukaryotic"/>
</dbReference>
<accession>A0A8J2T941</accession>
<comment type="subcellular location">
    <subcellularLocation>
        <location evidence="2">Cytoplasm</location>
    </subcellularLocation>
    <subcellularLocation>
        <location evidence="1">Vacuole lumen</location>
    </subcellularLocation>
</comment>
<keyword evidence="8" id="KW-0732">Signal</keyword>
<dbReference type="InterPro" id="IPR033130">
    <property type="entry name" value="RNase_T2_His_AS_2"/>
</dbReference>
<evidence type="ECO:0000256" key="17">
    <source>
        <dbReference type="RuleBase" id="RU004328"/>
    </source>
</evidence>
<evidence type="ECO:0000313" key="19">
    <source>
        <dbReference type="EMBL" id="CDF90996.1"/>
    </source>
</evidence>
<name>A0A8J2T941_ZYGB2</name>
<organism evidence="19 20">
    <name type="scientific">Zygosaccharomyces bailii (strain CLIB 213 / ATCC 58445 / CBS 680 / BCRC 21525 / NBRC 1098 / NCYC 1416 / NRRL Y-2227)</name>
    <dbReference type="NCBI Taxonomy" id="1333698"/>
    <lineage>
        <taxon>Eukaryota</taxon>
        <taxon>Fungi</taxon>
        <taxon>Dikarya</taxon>
        <taxon>Ascomycota</taxon>
        <taxon>Saccharomycotina</taxon>
        <taxon>Saccharomycetes</taxon>
        <taxon>Saccharomycetales</taxon>
        <taxon>Saccharomycetaceae</taxon>
        <taxon>Zygosaccharomyces</taxon>
    </lineage>
</organism>
<dbReference type="EMBL" id="HG316462">
    <property type="protein sequence ID" value="CDF90996.1"/>
    <property type="molecule type" value="Genomic_DNA"/>
</dbReference>
<evidence type="ECO:0000256" key="13">
    <source>
        <dbReference type="ARBA" id="ARBA00023239"/>
    </source>
</evidence>
<dbReference type="EC" id="4.6.1.19" evidence="4"/>
<evidence type="ECO:0000256" key="14">
    <source>
        <dbReference type="ARBA" id="ARBA00025494"/>
    </source>
</evidence>
<keyword evidence="10" id="KW-0378">Hydrolase</keyword>
<dbReference type="PROSITE" id="PS00531">
    <property type="entry name" value="RNASE_T2_2"/>
    <property type="match status" value="1"/>
</dbReference>
<dbReference type="CDD" id="cd01061">
    <property type="entry name" value="RNase_T2_euk"/>
    <property type="match status" value="1"/>
</dbReference>
<feature type="active site" evidence="16">
    <location>
        <position position="159"/>
    </location>
</feature>
<evidence type="ECO:0000313" key="20">
    <source>
        <dbReference type="Proteomes" id="UP000019375"/>
    </source>
</evidence>
<dbReference type="Pfam" id="PF25488">
    <property type="entry name" value="RNaseT2L_C"/>
    <property type="match status" value="1"/>
</dbReference>
<dbReference type="GO" id="GO:0033897">
    <property type="term" value="F:ribonuclease T2 activity"/>
    <property type="evidence" value="ECO:0007669"/>
    <property type="project" value="UniProtKB-EC"/>
</dbReference>
<keyword evidence="7" id="KW-0540">Nuclease</keyword>
<evidence type="ECO:0000256" key="4">
    <source>
        <dbReference type="ARBA" id="ARBA00012571"/>
    </source>
</evidence>
<evidence type="ECO:0000256" key="9">
    <source>
        <dbReference type="ARBA" id="ARBA00022759"/>
    </source>
</evidence>
<gene>
    <name evidence="19" type="ORF">BN860_02476g</name>
</gene>
<feature type="domain" description="RNase T2-like C-terminal" evidence="18">
    <location>
        <begin position="315"/>
        <end position="415"/>
    </location>
</feature>
<evidence type="ECO:0000256" key="12">
    <source>
        <dbReference type="ARBA" id="ARBA00023180"/>
    </source>
</evidence>
<keyword evidence="20" id="KW-1185">Reference proteome</keyword>
<dbReference type="GO" id="GO:0016787">
    <property type="term" value="F:hydrolase activity"/>
    <property type="evidence" value="ECO:0007669"/>
    <property type="project" value="UniProtKB-KW"/>
</dbReference>
<keyword evidence="6" id="KW-0926">Vacuole</keyword>
<keyword evidence="11" id="KW-1015">Disulfide bond</keyword>
<feature type="active site" evidence="16">
    <location>
        <position position="163"/>
    </location>
</feature>
<dbReference type="AlphaFoldDB" id="A0A8J2T941"/>
<proteinExistence type="inferred from homology"/>
<keyword evidence="12" id="KW-0325">Glycoprotein</keyword>
<dbReference type="InterPro" id="IPR018188">
    <property type="entry name" value="RNase_T2_His_AS_1"/>
</dbReference>
<dbReference type="GO" id="GO:0005775">
    <property type="term" value="C:vacuolar lumen"/>
    <property type="evidence" value="ECO:0007669"/>
    <property type="project" value="UniProtKB-SubCell"/>
</dbReference>
<evidence type="ECO:0000256" key="8">
    <source>
        <dbReference type="ARBA" id="ARBA00022729"/>
    </source>
</evidence>
<dbReference type="InterPro" id="IPR001568">
    <property type="entry name" value="RNase_T2-like"/>
</dbReference>